<evidence type="ECO:0000313" key="3">
    <source>
        <dbReference type="Proteomes" id="UP001210925"/>
    </source>
</evidence>
<dbReference type="EMBL" id="JADGKB010000155">
    <property type="protein sequence ID" value="KAJ3252079.1"/>
    <property type="molecule type" value="Genomic_DNA"/>
</dbReference>
<proteinExistence type="predicted"/>
<organism evidence="2 3">
    <name type="scientific">Boothiomyces macroporosus</name>
    <dbReference type="NCBI Taxonomy" id="261099"/>
    <lineage>
        <taxon>Eukaryota</taxon>
        <taxon>Fungi</taxon>
        <taxon>Fungi incertae sedis</taxon>
        <taxon>Chytridiomycota</taxon>
        <taxon>Chytridiomycota incertae sedis</taxon>
        <taxon>Chytridiomycetes</taxon>
        <taxon>Rhizophydiales</taxon>
        <taxon>Terramycetaceae</taxon>
        <taxon>Boothiomyces</taxon>
    </lineage>
</organism>
<comment type="caution">
    <text evidence="2">The sequence shown here is derived from an EMBL/GenBank/DDBJ whole genome shotgun (WGS) entry which is preliminary data.</text>
</comment>
<evidence type="ECO:0000313" key="2">
    <source>
        <dbReference type="EMBL" id="KAJ3252079.1"/>
    </source>
</evidence>
<gene>
    <name evidence="2" type="ORF">HK103_001846</name>
</gene>
<accession>A0AAD5UAU2</accession>
<protein>
    <submittedName>
        <fullName evidence="2">Uncharacterized protein</fullName>
    </submittedName>
</protein>
<feature type="region of interest" description="Disordered" evidence="1">
    <location>
        <begin position="415"/>
        <end position="440"/>
    </location>
</feature>
<dbReference type="AlphaFoldDB" id="A0AAD5UAU2"/>
<keyword evidence="3" id="KW-1185">Reference proteome</keyword>
<evidence type="ECO:0000256" key="1">
    <source>
        <dbReference type="SAM" id="MobiDB-lite"/>
    </source>
</evidence>
<sequence length="562" mass="61861">MQQNHEMLDSSNFPNDVPLTDFNADMKEDSKLDKNAIQTQVMKLYLKANYELIKVKYNLKKHKIDKILQKLWSKEEESKKNEYIELAKEILANKKEGGEKRKAENTIPNPAKKLATSENVAFQFGPSSQITSTPLYSSHIHGLPLSPQLPMVSPVMPTISPIQTPMLSPQLNTMTVNQAIGQSLLQNEPIAAPIQKAKVQTSRVYLEQQPDGTFVMVPQEGQTTSNTTFTRQPDGSYLMVSTEIEAADTLVAPIASPKILSPILPAAQYVSPHIGSVMVSPNHNTNDFVQDLPQIASPQRILSPLLSPQLNAKQSILSPSLNNIISPLLSPQLPKYNQSHTAVISPLLSPQLKSMNSMAVPGGNLASVNSFLDIGPLDDLTSDGNSFLLPTMADQDIHPSFNTQQELTALFGDTVPYNSVTPKDNSKNDQNESRPPIDNTNGLFDIQLFNQAGPVSNGIQSKSQTGSHSNCLFDLLDPAYMQMHGSNMFTTLSSFSTGNELHSNRANDTSCANNQENTIDILNPSNQRHIQNNLIQDNLRSPVSASKTIDQHISEQWSTLEF</sequence>
<reference evidence="2" key="1">
    <citation type="submission" date="2020-05" db="EMBL/GenBank/DDBJ databases">
        <title>Phylogenomic resolution of chytrid fungi.</title>
        <authorList>
            <person name="Stajich J.E."/>
            <person name="Amses K."/>
            <person name="Simmons R."/>
            <person name="Seto K."/>
            <person name="Myers J."/>
            <person name="Bonds A."/>
            <person name="Quandt C.A."/>
            <person name="Barry K."/>
            <person name="Liu P."/>
            <person name="Grigoriev I."/>
            <person name="Longcore J.E."/>
            <person name="James T.Y."/>
        </authorList>
    </citation>
    <scope>NUCLEOTIDE SEQUENCE</scope>
    <source>
        <strain evidence="2">PLAUS21</strain>
    </source>
</reference>
<dbReference type="Proteomes" id="UP001210925">
    <property type="component" value="Unassembled WGS sequence"/>
</dbReference>
<name>A0AAD5UAU2_9FUNG</name>